<feature type="domain" description="tRNA methyltransferase TRMD/TRM10-type" evidence="18">
    <location>
        <begin position="1"/>
        <end position="220"/>
    </location>
</feature>
<evidence type="ECO:0000256" key="7">
    <source>
        <dbReference type="ARBA" id="ARBA00022490"/>
    </source>
</evidence>
<dbReference type="GO" id="GO:0005829">
    <property type="term" value="C:cytosol"/>
    <property type="evidence" value="ECO:0007669"/>
    <property type="project" value="TreeGrafter"/>
</dbReference>
<dbReference type="Pfam" id="PF01746">
    <property type="entry name" value="tRNA_m1G_MT"/>
    <property type="match status" value="1"/>
</dbReference>
<evidence type="ECO:0000256" key="11">
    <source>
        <dbReference type="ARBA" id="ARBA00022694"/>
    </source>
</evidence>
<comment type="similarity">
    <text evidence="3 15 17">Belongs to the RNA methyltransferase TrmD family.</text>
</comment>
<evidence type="ECO:0000313" key="19">
    <source>
        <dbReference type="EMBL" id="OGY94813.1"/>
    </source>
</evidence>
<dbReference type="NCBIfam" id="TIGR00088">
    <property type="entry name" value="trmD"/>
    <property type="match status" value="1"/>
</dbReference>
<keyword evidence="10 15" id="KW-0949">S-adenosyl-L-methionine</keyword>
<dbReference type="Gene3D" id="1.10.1270.20">
    <property type="entry name" value="tRNA(m1g37)methyltransferase, domain 2"/>
    <property type="match status" value="1"/>
</dbReference>
<dbReference type="NCBIfam" id="NF000648">
    <property type="entry name" value="PRK00026.1"/>
    <property type="match status" value="1"/>
</dbReference>
<dbReference type="GO" id="GO:0052906">
    <property type="term" value="F:tRNA (guanine(37)-N1)-methyltransferase activity"/>
    <property type="evidence" value="ECO:0007669"/>
    <property type="project" value="UniProtKB-UniRule"/>
</dbReference>
<evidence type="ECO:0000259" key="18">
    <source>
        <dbReference type="Pfam" id="PF01746"/>
    </source>
</evidence>
<evidence type="ECO:0000256" key="16">
    <source>
        <dbReference type="PIRSR" id="PIRSR000386-1"/>
    </source>
</evidence>
<dbReference type="InterPro" id="IPR002649">
    <property type="entry name" value="tRNA_m1G_MeTrfase_TrmD"/>
</dbReference>
<dbReference type="Proteomes" id="UP000177626">
    <property type="component" value="Unassembled WGS sequence"/>
</dbReference>
<keyword evidence="11 15" id="KW-0819">tRNA processing</keyword>
<dbReference type="PANTHER" id="PTHR46417:SF1">
    <property type="entry name" value="TRNA (GUANINE-N(1)-)-METHYLTRANSFERASE"/>
    <property type="match status" value="1"/>
</dbReference>
<keyword evidence="7 15" id="KW-0963">Cytoplasm</keyword>
<protein>
    <recommendedName>
        <fullName evidence="6 15">tRNA (guanine-N(1)-)-methyltransferase</fullName>
        <ecNumber evidence="5 15">2.1.1.228</ecNumber>
    </recommendedName>
    <alternativeName>
        <fullName evidence="12 15">M1G-methyltransferase</fullName>
    </alternativeName>
    <alternativeName>
        <fullName evidence="13 15">tRNA [GM37] methyltransferase</fullName>
    </alternativeName>
</protein>
<dbReference type="InterPro" id="IPR029028">
    <property type="entry name" value="Alpha/beta_knot_MTases"/>
</dbReference>
<proteinExistence type="inferred from homology"/>
<evidence type="ECO:0000256" key="17">
    <source>
        <dbReference type="RuleBase" id="RU003464"/>
    </source>
</evidence>
<evidence type="ECO:0000256" key="2">
    <source>
        <dbReference type="ARBA" id="ARBA00004496"/>
    </source>
</evidence>
<dbReference type="InterPro" id="IPR029026">
    <property type="entry name" value="tRNA_m1G_MTases_N"/>
</dbReference>
<evidence type="ECO:0000256" key="15">
    <source>
        <dbReference type="HAMAP-Rule" id="MF_00605"/>
    </source>
</evidence>
<dbReference type="InterPro" id="IPR016009">
    <property type="entry name" value="tRNA_MeTrfase_TRMD/TRM10"/>
</dbReference>
<dbReference type="GO" id="GO:0002939">
    <property type="term" value="P:tRNA N1-guanine methylation"/>
    <property type="evidence" value="ECO:0007669"/>
    <property type="project" value="TreeGrafter"/>
</dbReference>
<evidence type="ECO:0000256" key="5">
    <source>
        <dbReference type="ARBA" id="ARBA00012807"/>
    </source>
</evidence>
<sequence>MKFDILTIFPESLDSYFGSSILKRAQDKKLIDIKLHDIRQAATDKRKTVDDTPYGGGPGMVLQIEPVYKTLKKVYPRKNKKTRVILLSPRGKTLDQNEVKRLSKYKRLILIAGHYEAIDARIDHFVDEKISLGNFILTGGELAATCVVDSVARLLPGVVGKVASVKDESFSEFDKNSGQFNIEYPQYTRPEKFKSYSVPAVLLSGHHGQIKEWRAKQTGRR</sequence>
<keyword evidence="9 15" id="KW-0808">Transferase</keyword>
<name>A0A1G2C078_9BACT</name>
<keyword evidence="8 15" id="KW-0489">Methyltransferase</keyword>
<evidence type="ECO:0000256" key="8">
    <source>
        <dbReference type="ARBA" id="ARBA00022603"/>
    </source>
</evidence>
<dbReference type="AlphaFoldDB" id="A0A1G2C078"/>
<evidence type="ECO:0000256" key="9">
    <source>
        <dbReference type="ARBA" id="ARBA00022679"/>
    </source>
</evidence>
<evidence type="ECO:0000256" key="6">
    <source>
        <dbReference type="ARBA" id="ARBA00014679"/>
    </source>
</evidence>
<organism evidence="19 20">
    <name type="scientific">Candidatus Komeilibacteria bacterium RIFOXYC1_FULL_37_11</name>
    <dbReference type="NCBI Taxonomy" id="1798555"/>
    <lineage>
        <taxon>Bacteria</taxon>
        <taxon>Candidatus Komeiliibacteriota</taxon>
    </lineage>
</organism>
<evidence type="ECO:0000256" key="14">
    <source>
        <dbReference type="ARBA" id="ARBA00047783"/>
    </source>
</evidence>
<evidence type="ECO:0000313" key="20">
    <source>
        <dbReference type="Proteomes" id="UP000177626"/>
    </source>
</evidence>
<comment type="caution">
    <text evidence="19">The sequence shown here is derived from an EMBL/GenBank/DDBJ whole genome shotgun (WGS) entry which is preliminary data.</text>
</comment>
<gene>
    <name evidence="15" type="primary">trmD</name>
    <name evidence="19" type="ORF">A2406_03205</name>
</gene>
<feature type="binding site" evidence="15 16">
    <location>
        <position position="113"/>
    </location>
    <ligand>
        <name>S-adenosyl-L-methionine</name>
        <dbReference type="ChEBI" id="CHEBI:59789"/>
    </ligand>
</feature>
<evidence type="ECO:0000256" key="4">
    <source>
        <dbReference type="ARBA" id="ARBA00011738"/>
    </source>
</evidence>
<evidence type="ECO:0000256" key="10">
    <source>
        <dbReference type="ARBA" id="ARBA00022691"/>
    </source>
</evidence>
<dbReference type="PIRSF" id="PIRSF000386">
    <property type="entry name" value="tRNA_mtase"/>
    <property type="match status" value="1"/>
</dbReference>
<comment type="catalytic activity">
    <reaction evidence="14 15 17">
        <text>guanosine(37) in tRNA + S-adenosyl-L-methionine = N(1)-methylguanosine(37) in tRNA + S-adenosyl-L-homocysteine + H(+)</text>
        <dbReference type="Rhea" id="RHEA:36899"/>
        <dbReference type="Rhea" id="RHEA-COMP:10145"/>
        <dbReference type="Rhea" id="RHEA-COMP:10147"/>
        <dbReference type="ChEBI" id="CHEBI:15378"/>
        <dbReference type="ChEBI" id="CHEBI:57856"/>
        <dbReference type="ChEBI" id="CHEBI:59789"/>
        <dbReference type="ChEBI" id="CHEBI:73542"/>
        <dbReference type="ChEBI" id="CHEBI:74269"/>
        <dbReference type="EC" id="2.1.1.228"/>
    </reaction>
</comment>
<evidence type="ECO:0000256" key="12">
    <source>
        <dbReference type="ARBA" id="ARBA00029736"/>
    </source>
</evidence>
<dbReference type="PANTHER" id="PTHR46417">
    <property type="entry name" value="TRNA (GUANINE-N(1)-)-METHYLTRANSFERASE"/>
    <property type="match status" value="1"/>
</dbReference>
<evidence type="ECO:0000256" key="1">
    <source>
        <dbReference type="ARBA" id="ARBA00002634"/>
    </source>
</evidence>
<evidence type="ECO:0000256" key="13">
    <source>
        <dbReference type="ARBA" id="ARBA00033392"/>
    </source>
</evidence>
<dbReference type="CDD" id="cd18080">
    <property type="entry name" value="TrmD-like"/>
    <property type="match status" value="1"/>
</dbReference>
<evidence type="ECO:0000256" key="3">
    <source>
        <dbReference type="ARBA" id="ARBA00007630"/>
    </source>
</evidence>
<dbReference type="SUPFAM" id="SSF75217">
    <property type="entry name" value="alpha/beta knot"/>
    <property type="match status" value="1"/>
</dbReference>
<reference evidence="19 20" key="1">
    <citation type="journal article" date="2016" name="Nat. Commun.">
        <title>Thousands of microbial genomes shed light on interconnected biogeochemical processes in an aquifer system.</title>
        <authorList>
            <person name="Anantharaman K."/>
            <person name="Brown C.T."/>
            <person name="Hug L.A."/>
            <person name="Sharon I."/>
            <person name="Castelle C.J."/>
            <person name="Probst A.J."/>
            <person name="Thomas B.C."/>
            <person name="Singh A."/>
            <person name="Wilkins M.J."/>
            <person name="Karaoz U."/>
            <person name="Brodie E.L."/>
            <person name="Williams K.H."/>
            <person name="Hubbard S.S."/>
            <person name="Banfield J.F."/>
        </authorList>
    </citation>
    <scope>NUCLEOTIDE SEQUENCE [LARGE SCALE GENOMIC DNA]</scope>
</reference>
<accession>A0A1G2C078</accession>
<comment type="subunit">
    <text evidence="4 15 17">Homodimer.</text>
</comment>
<dbReference type="EMBL" id="MHKQ01000003">
    <property type="protein sequence ID" value="OGY94813.1"/>
    <property type="molecule type" value="Genomic_DNA"/>
</dbReference>
<dbReference type="EC" id="2.1.1.228" evidence="5 15"/>
<feature type="binding site" evidence="15 16">
    <location>
        <begin position="132"/>
        <end position="137"/>
    </location>
    <ligand>
        <name>S-adenosyl-L-methionine</name>
        <dbReference type="ChEBI" id="CHEBI:59789"/>
    </ligand>
</feature>
<comment type="function">
    <text evidence="1 15 17">Specifically methylates guanosine-37 in various tRNAs.</text>
</comment>
<dbReference type="Gene3D" id="3.40.1280.10">
    <property type="match status" value="1"/>
</dbReference>
<dbReference type="FunFam" id="3.40.1280.10:FF:000001">
    <property type="entry name" value="tRNA (guanine-N(1)-)-methyltransferase"/>
    <property type="match status" value="1"/>
</dbReference>
<comment type="subcellular location">
    <subcellularLocation>
        <location evidence="2 15 17">Cytoplasm</location>
    </subcellularLocation>
</comment>
<dbReference type="InterPro" id="IPR023148">
    <property type="entry name" value="tRNA_m1G_MeTrfase_C_sf"/>
</dbReference>
<dbReference type="HAMAP" id="MF_00605">
    <property type="entry name" value="TrmD"/>
    <property type="match status" value="1"/>
</dbReference>